<evidence type="ECO:0000313" key="2">
    <source>
        <dbReference type="EMBL" id="MEX3185352.1"/>
    </source>
</evidence>
<dbReference type="InterPro" id="IPR036388">
    <property type="entry name" value="WH-like_DNA-bd_sf"/>
</dbReference>
<dbReference type="PROSITE" id="PS50931">
    <property type="entry name" value="HTH_LYSR"/>
    <property type="match status" value="1"/>
</dbReference>
<accession>A0AAP8TWX5</accession>
<proteinExistence type="predicted"/>
<feature type="domain" description="HTH lysR-type" evidence="1">
    <location>
        <begin position="1"/>
        <end position="49"/>
    </location>
</feature>
<reference evidence="2 4" key="3">
    <citation type="submission" date="2024-07" db="EMBL/GenBank/DDBJ databases">
        <authorList>
            <person name="Raymann K."/>
        </authorList>
    </citation>
    <scope>NUCLEOTIDE SEQUENCE [LARGE SCALE GENOMIC DNA]</scope>
    <source>
        <strain evidence="2 4">KZ19</strain>
    </source>
</reference>
<evidence type="ECO:0000313" key="3">
    <source>
        <dbReference type="EMBL" id="POP16988.1"/>
    </source>
</evidence>
<dbReference type="EMBL" id="PQGI01000007">
    <property type="protein sequence ID" value="POP16988.1"/>
    <property type="molecule type" value="Genomic_DNA"/>
</dbReference>
<sequence length="66" mass="7556">MFSRKAKYFMELAKNNSLNDAANSIYITPSAMSQGLSSFEKNMGHKLLEKKKANYNYPRKALSYLT</sequence>
<evidence type="ECO:0000259" key="1">
    <source>
        <dbReference type="PROSITE" id="PS50931"/>
    </source>
</evidence>
<reference evidence="2 4" key="2">
    <citation type="submission" date="2024-07" db="EMBL/GenBank/DDBJ databases">
        <title>Making a pathogen? Evaluating the impact of protist predation on the evolution of virulence in Serratia marcescens.</title>
        <authorList>
            <person name="Hopkins H."/>
            <person name="Lopezguerra C."/>
            <person name="Lau M.-J."/>
        </authorList>
    </citation>
    <scope>NUCLEOTIDE SEQUENCE [LARGE SCALE GENOMIC DNA]</scope>
    <source>
        <strain evidence="2 4">KZ19</strain>
    </source>
</reference>
<dbReference type="InterPro" id="IPR000847">
    <property type="entry name" value="LysR_HTH_N"/>
</dbReference>
<dbReference type="Pfam" id="PF00126">
    <property type="entry name" value="HTH_1"/>
    <property type="match status" value="1"/>
</dbReference>
<dbReference type="RefSeq" id="WP_103681907.1">
    <property type="nucleotide sequence ID" value="NZ_JBOKGU010000002.1"/>
</dbReference>
<comment type="caution">
    <text evidence="3">The sequence shown here is derived from an EMBL/GenBank/DDBJ whole genome shotgun (WGS) entry which is preliminary data.</text>
</comment>
<dbReference type="EMBL" id="PQGI02000001">
    <property type="protein sequence ID" value="MEX3185352.1"/>
    <property type="molecule type" value="Genomic_DNA"/>
</dbReference>
<dbReference type="Proteomes" id="UP000237365">
    <property type="component" value="Unassembled WGS sequence"/>
</dbReference>
<dbReference type="InterPro" id="IPR036390">
    <property type="entry name" value="WH_DNA-bd_sf"/>
</dbReference>
<dbReference type="Gene3D" id="1.10.10.10">
    <property type="entry name" value="Winged helix-like DNA-binding domain superfamily/Winged helix DNA-binding domain"/>
    <property type="match status" value="1"/>
</dbReference>
<dbReference type="AlphaFoldDB" id="A0AAP8TWX5"/>
<reference evidence="3" key="1">
    <citation type="submission" date="2018-01" db="EMBL/GenBank/DDBJ databases">
        <title>The opportunistic pathogen Serratia marcescens is an overlooked threat to honeybees.</title>
        <authorList>
            <person name="Raymann K."/>
            <person name="Shaffer Z."/>
            <person name="Coon K."/>
            <person name="Salisbury S."/>
            <person name="Moran N.A."/>
        </authorList>
    </citation>
    <scope>NUCLEOTIDE SEQUENCE [LARGE SCALE GENOMIC DNA]</scope>
    <source>
        <strain evidence="3">KZ19</strain>
    </source>
</reference>
<evidence type="ECO:0000313" key="4">
    <source>
        <dbReference type="Proteomes" id="UP000237365"/>
    </source>
</evidence>
<protein>
    <submittedName>
        <fullName evidence="2">LysR family transcriptional regulator</fullName>
    </submittedName>
</protein>
<dbReference type="SUPFAM" id="SSF46785">
    <property type="entry name" value="Winged helix' DNA-binding domain"/>
    <property type="match status" value="1"/>
</dbReference>
<organism evidence="3">
    <name type="scientific">Serratia marcescens</name>
    <dbReference type="NCBI Taxonomy" id="615"/>
    <lineage>
        <taxon>Bacteria</taxon>
        <taxon>Pseudomonadati</taxon>
        <taxon>Pseudomonadota</taxon>
        <taxon>Gammaproteobacteria</taxon>
        <taxon>Enterobacterales</taxon>
        <taxon>Yersiniaceae</taxon>
        <taxon>Serratia</taxon>
    </lineage>
</organism>
<gene>
    <name evidence="2" type="ORF">C3R40_001815</name>
    <name evidence="3" type="ORF">C3R40_09260</name>
</gene>
<dbReference type="GO" id="GO:0003700">
    <property type="term" value="F:DNA-binding transcription factor activity"/>
    <property type="evidence" value="ECO:0007669"/>
    <property type="project" value="InterPro"/>
</dbReference>
<name>A0AAP8TWX5_SERMA</name>